<dbReference type="InterPro" id="IPR011035">
    <property type="entry name" value="Ribosomal_bL25/Gln-tRNA_synth"/>
</dbReference>
<dbReference type="InterPro" id="IPR029751">
    <property type="entry name" value="Ribosomal_L25_dom"/>
</dbReference>
<organism evidence="8 9">
    <name type="scientific">Calycomorphotria hydatis</name>
    <dbReference type="NCBI Taxonomy" id="2528027"/>
    <lineage>
        <taxon>Bacteria</taxon>
        <taxon>Pseudomonadati</taxon>
        <taxon>Planctomycetota</taxon>
        <taxon>Planctomycetia</taxon>
        <taxon>Planctomycetales</taxon>
        <taxon>Planctomycetaceae</taxon>
        <taxon>Calycomorphotria</taxon>
    </lineage>
</organism>
<feature type="domain" description="Large ribosomal subunit protein bL25 beta" evidence="7">
    <location>
        <begin position="100"/>
        <end position="182"/>
    </location>
</feature>
<keyword evidence="2 5" id="KW-0694">RNA-binding</keyword>
<sequence length="198" mass="21374">MAHVEKLAAEKRLHVGSASARRLRQNSIVPGTVYGHGEDPVAIAAPEEKIRSIIFSGHHVVELDLEGNVDQTLLKDVQWDVFGNNIIHFDLQRVSAKELIHVEVPVKTHGTAPGVVNGGILELPHHSLTVECNAINVPDAIEINIGELKIGATIHVSDLKLPEGVKVTIDPQEVVLHIVAPRVGGAEEEETEEVAAEV</sequence>
<protein>
    <recommendedName>
        <fullName evidence="5">Large ribosomal subunit protein bL25</fullName>
    </recommendedName>
    <alternativeName>
        <fullName evidence="5">General stress protein CTC</fullName>
    </alternativeName>
</protein>
<keyword evidence="1 5" id="KW-0699">rRNA-binding</keyword>
<dbReference type="Pfam" id="PF01386">
    <property type="entry name" value="Ribosomal_L25p"/>
    <property type="match status" value="1"/>
</dbReference>
<keyword evidence="4 5" id="KW-0687">Ribonucleoprotein</keyword>
<dbReference type="Gene3D" id="2.40.240.10">
    <property type="entry name" value="Ribosomal Protein L25, Chain P"/>
    <property type="match status" value="1"/>
</dbReference>
<evidence type="ECO:0000256" key="3">
    <source>
        <dbReference type="ARBA" id="ARBA00022980"/>
    </source>
</evidence>
<dbReference type="GO" id="GO:0003735">
    <property type="term" value="F:structural constituent of ribosome"/>
    <property type="evidence" value="ECO:0007669"/>
    <property type="project" value="InterPro"/>
</dbReference>
<comment type="function">
    <text evidence="5">This is one of the proteins that binds to the 5S RNA in the ribosome where it forms part of the central protuberance.</text>
</comment>
<dbReference type="PANTHER" id="PTHR33284:SF1">
    <property type="entry name" value="RIBOSOMAL PROTEIN L25_GLN-TRNA SYNTHETASE, ANTI-CODON-BINDING DOMAIN-CONTAINING PROTEIN"/>
    <property type="match status" value="1"/>
</dbReference>
<dbReference type="InterPro" id="IPR020056">
    <property type="entry name" value="Rbsml_bL25/Gln-tRNA_synth_N"/>
</dbReference>
<evidence type="ECO:0000256" key="2">
    <source>
        <dbReference type="ARBA" id="ARBA00022884"/>
    </source>
</evidence>
<dbReference type="RefSeq" id="WP_145265166.1">
    <property type="nucleotide sequence ID" value="NZ_CP036316.1"/>
</dbReference>
<dbReference type="EMBL" id="CP036316">
    <property type="protein sequence ID" value="QDT66231.1"/>
    <property type="molecule type" value="Genomic_DNA"/>
</dbReference>
<dbReference type="NCBIfam" id="TIGR00731">
    <property type="entry name" value="bL25_bact_ctc"/>
    <property type="match status" value="1"/>
</dbReference>
<dbReference type="Gene3D" id="2.170.120.20">
    <property type="entry name" value="Ribosomal protein L25, beta domain"/>
    <property type="match status" value="1"/>
</dbReference>
<dbReference type="InterPro" id="IPR020930">
    <property type="entry name" value="Ribosomal_uL5_bac-type"/>
</dbReference>
<dbReference type="GO" id="GO:0006412">
    <property type="term" value="P:translation"/>
    <property type="evidence" value="ECO:0007669"/>
    <property type="project" value="UniProtKB-UniRule"/>
</dbReference>
<evidence type="ECO:0000313" key="8">
    <source>
        <dbReference type="EMBL" id="QDT66231.1"/>
    </source>
</evidence>
<dbReference type="Pfam" id="PF14693">
    <property type="entry name" value="Ribosomal_TL5_C"/>
    <property type="match status" value="1"/>
</dbReference>
<evidence type="ECO:0000259" key="6">
    <source>
        <dbReference type="Pfam" id="PF01386"/>
    </source>
</evidence>
<dbReference type="Proteomes" id="UP000319976">
    <property type="component" value="Chromosome"/>
</dbReference>
<evidence type="ECO:0000259" key="7">
    <source>
        <dbReference type="Pfam" id="PF14693"/>
    </source>
</evidence>
<name>A0A517TCY5_9PLAN</name>
<dbReference type="InterPro" id="IPR020057">
    <property type="entry name" value="Ribosomal_bL25_b-dom"/>
</dbReference>
<comment type="subunit">
    <text evidence="5">Part of the 50S ribosomal subunit; part of the 5S rRNA/L5/L18/L25 subcomplex. Contacts the 5S rRNA. Binds to the 5S rRNA independently of L5 and L18.</text>
</comment>
<evidence type="ECO:0000256" key="4">
    <source>
        <dbReference type="ARBA" id="ARBA00023274"/>
    </source>
</evidence>
<keyword evidence="3 5" id="KW-0689">Ribosomal protein</keyword>
<feature type="domain" description="Large ribosomal subunit protein bL25 L25" evidence="6">
    <location>
        <begin position="7"/>
        <end position="91"/>
    </location>
</feature>
<evidence type="ECO:0000256" key="1">
    <source>
        <dbReference type="ARBA" id="ARBA00022730"/>
    </source>
</evidence>
<dbReference type="CDD" id="cd00495">
    <property type="entry name" value="Ribosomal_L25_TL5_CTC"/>
    <property type="match status" value="1"/>
</dbReference>
<dbReference type="GO" id="GO:0008097">
    <property type="term" value="F:5S rRNA binding"/>
    <property type="evidence" value="ECO:0007669"/>
    <property type="project" value="InterPro"/>
</dbReference>
<dbReference type="SUPFAM" id="SSF50715">
    <property type="entry name" value="Ribosomal protein L25-like"/>
    <property type="match status" value="1"/>
</dbReference>
<dbReference type="GO" id="GO:0022625">
    <property type="term" value="C:cytosolic large ribosomal subunit"/>
    <property type="evidence" value="ECO:0007669"/>
    <property type="project" value="TreeGrafter"/>
</dbReference>
<keyword evidence="9" id="KW-1185">Reference proteome</keyword>
<evidence type="ECO:0000256" key="5">
    <source>
        <dbReference type="HAMAP-Rule" id="MF_01334"/>
    </source>
</evidence>
<reference evidence="8 9" key="1">
    <citation type="submission" date="2019-02" db="EMBL/GenBank/DDBJ databases">
        <title>Deep-cultivation of Planctomycetes and their phenomic and genomic characterization uncovers novel biology.</title>
        <authorList>
            <person name="Wiegand S."/>
            <person name="Jogler M."/>
            <person name="Boedeker C."/>
            <person name="Pinto D."/>
            <person name="Vollmers J."/>
            <person name="Rivas-Marin E."/>
            <person name="Kohn T."/>
            <person name="Peeters S.H."/>
            <person name="Heuer A."/>
            <person name="Rast P."/>
            <person name="Oberbeckmann S."/>
            <person name="Bunk B."/>
            <person name="Jeske O."/>
            <person name="Meyerdierks A."/>
            <person name="Storesund J.E."/>
            <person name="Kallscheuer N."/>
            <person name="Luecker S."/>
            <person name="Lage O.M."/>
            <person name="Pohl T."/>
            <person name="Merkel B.J."/>
            <person name="Hornburger P."/>
            <person name="Mueller R.-W."/>
            <person name="Bruemmer F."/>
            <person name="Labrenz M."/>
            <person name="Spormann A.M."/>
            <person name="Op den Camp H."/>
            <person name="Overmann J."/>
            <person name="Amann R."/>
            <person name="Jetten M.S.M."/>
            <person name="Mascher T."/>
            <person name="Medema M.H."/>
            <person name="Devos D.P."/>
            <person name="Kaster A.-K."/>
            <person name="Ovreas L."/>
            <person name="Rohde M."/>
            <person name="Galperin M.Y."/>
            <person name="Jogler C."/>
        </authorList>
    </citation>
    <scope>NUCLEOTIDE SEQUENCE [LARGE SCALE GENOMIC DNA]</scope>
    <source>
        <strain evidence="8 9">V22</strain>
    </source>
</reference>
<comment type="similarity">
    <text evidence="5">Belongs to the bacterial ribosomal protein bL25 family. CTC subfamily.</text>
</comment>
<accession>A0A517TCY5</accession>
<dbReference type="HAMAP" id="MF_01334">
    <property type="entry name" value="Ribosomal_bL25_CTC"/>
    <property type="match status" value="1"/>
</dbReference>
<dbReference type="AlphaFoldDB" id="A0A517TCY5"/>
<dbReference type="OrthoDB" id="9790002at2"/>
<evidence type="ECO:0000313" key="9">
    <source>
        <dbReference type="Proteomes" id="UP000319976"/>
    </source>
</evidence>
<dbReference type="PANTHER" id="PTHR33284">
    <property type="entry name" value="RIBOSOMAL PROTEIN L25/GLN-TRNA SYNTHETASE, ANTI-CODON-BINDING DOMAIN-CONTAINING PROTEIN"/>
    <property type="match status" value="1"/>
</dbReference>
<proteinExistence type="inferred from homology"/>
<dbReference type="KEGG" id="chya:V22_34960"/>
<gene>
    <name evidence="5 8" type="primary">rplY</name>
    <name evidence="5" type="synonym">ctc</name>
    <name evidence="8" type="ORF">V22_34960</name>
</gene>
<dbReference type="InterPro" id="IPR001021">
    <property type="entry name" value="Ribosomal_bL25_long"/>
</dbReference>
<dbReference type="InterPro" id="IPR037121">
    <property type="entry name" value="Ribosomal_bL25_C"/>
</dbReference>